<gene>
    <name evidence="8" type="ORF">H8B21_19260</name>
</gene>
<feature type="transmembrane region" description="Helical" evidence="6">
    <location>
        <begin position="359"/>
        <end position="381"/>
    </location>
</feature>
<keyword evidence="9" id="KW-1185">Reference proteome</keyword>
<dbReference type="InterPro" id="IPR050375">
    <property type="entry name" value="MFS_TsgA-like"/>
</dbReference>
<keyword evidence="4 6" id="KW-1133">Transmembrane helix</keyword>
<dbReference type="PROSITE" id="PS50850">
    <property type="entry name" value="MFS"/>
    <property type="match status" value="1"/>
</dbReference>
<dbReference type="InterPro" id="IPR020846">
    <property type="entry name" value="MFS_dom"/>
</dbReference>
<feature type="transmembrane region" description="Helical" evidence="6">
    <location>
        <begin position="299"/>
        <end position="322"/>
    </location>
</feature>
<reference evidence="8 9" key="1">
    <citation type="submission" date="2020-08" db="EMBL/GenBank/DDBJ databases">
        <title>Sphingobacterium sp. DN00404 isolated from aquaculture water.</title>
        <authorList>
            <person name="Zhang M."/>
        </authorList>
    </citation>
    <scope>NUCLEOTIDE SEQUENCE [LARGE SCALE GENOMIC DNA]</scope>
    <source>
        <strain evidence="8 9">KCTC 42746</strain>
    </source>
</reference>
<evidence type="ECO:0000259" key="7">
    <source>
        <dbReference type="PROSITE" id="PS50850"/>
    </source>
</evidence>
<proteinExistence type="predicted"/>
<keyword evidence="3 6" id="KW-0812">Transmembrane</keyword>
<feature type="transmembrane region" description="Helical" evidence="6">
    <location>
        <begin position="249"/>
        <end position="268"/>
    </location>
</feature>
<sequence>MSTKTNRINVFIPILLSFFVMGMVDIVGVSTNFVRDDFNLGTFAASALPMMVFLWFAVFSIPAGLLMNRYGQKNTVVLSIGISIVALTIPSIYYTFPSMLFAFILLGISNTILQVAINPLASNIVSDDKLAGMLTFGQFTKAIASFLGPILASFAASYYGDWKLALLTYAFISAGTGIYLYFTPIEEKIRHRETSGFGDIIRLLNDRNTLLLFLGILVLVGIDVSMNTFTPQLLIEKLGMETDKAGLSSSLYFGSRIAGSFLGSFLLLRIAPARFLKINMLVAILGVLLLLFTQTNSMIYLGIVIIGFCCANVFSILFTFALQLKQDKQNEISSLMIMGVAGGAIIPPIIGFVTQKTDITFGFSLLLILVLYLLAISFKFAPKNIQ</sequence>
<feature type="transmembrane region" description="Helical" evidence="6">
    <location>
        <begin position="166"/>
        <end position="182"/>
    </location>
</feature>
<evidence type="ECO:0000256" key="2">
    <source>
        <dbReference type="ARBA" id="ARBA00022475"/>
    </source>
</evidence>
<dbReference type="PANTHER" id="PTHR43702">
    <property type="entry name" value="L-FUCOSE-PROTON SYMPORTER"/>
    <property type="match status" value="1"/>
</dbReference>
<dbReference type="InterPro" id="IPR011701">
    <property type="entry name" value="MFS"/>
</dbReference>
<dbReference type="Proteomes" id="UP000651112">
    <property type="component" value="Unassembled WGS sequence"/>
</dbReference>
<organism evidence="8 9">
    <name type="scientific">Sphingobacterium chuzhouense</name>
    <dbReference type="NCBI Taxonomy" id="1742264"/>
    <lineage>
        <taxon>Bacteria</taxon>
        <taxon>Pseudomonadati</taxon>
        <taxon>Bacteroidota</taxon>
        <taxon>Sphingobacteriia</taxon>
        <taxon>Sphingobacteriales</taxon>
        <taxon>Sphingobacteriaceae</taxon>
        <taxon>Sphingobacterium</taxon>
    </lineage>
</organism>
<comment type="caution">
    <text evidence="8">The sequence shown here is derived from an EMBL/GenBank/DDBJ whole genome shotgun (WGS) entry which is preliminary data.</text>
</comment>
<dbReference type="PANTHER" id="PTHR43702:SF3">
    <property type="entry name" value="PROTEIN TSGA"/>
    <property type="match status" value="1"/>
</dbReference>
<name>A0ABR7XXC0_9SPHI</name>
<feature type="transmembrane region" description="Helical" evidence="6">
    <location>
        <begin position="142"/>
        <end position="160"/>
    </location>
</feature>
<evidence type="ECO:0000313" key="9">
    <source>
        <dbReference type="Proteomes" id="UP000651112"/>
    </source>
</evidence>
<dbReference type="SUPFAM" id="SSF103473">
    <property type="entry name" value="MFS general substrate transporter"/>
    <property type="match status" value="1"/>
</dbReference>
<evidence type="ECO:0000256" key="1">
    <source>
        <dbReference type="ARBA" id="ARBA00004429"/>
    </source>
</evidence>
<feature type="transmembrane region" description="Helical" evidence="6">
    <location>
        <begin position="334"/>
        <end position="353"/>
    </location>
</feature>
<keyword evidence="5 6" id="KW-0472">Membrane</keyword>
<dbReference type="RefSeq" id="WP_190315484.1">
    <property type="nucleotide sequence ID" value="NZ_JACNYL010000006.1"/>
</dbReference>
<feature type="transmembrane region" description="Helical" evidence="6">
    <location>
        <begin position="40"/>
        <end position="63"/>
    </location>
</feature>
<dbReference type="Gene3D" id="1.20.1250.20">
    <property type="entry name" value="MFS general substrate transporter like domains"/>
    <property type="match status" value="2"/>
</dbReference>
<feature type="domain" description="Major facilitator superfamily (MFS) profile" evidence="7">
    <location>
        <begin position="6"/>
        <end position="385"/>
    </location>
</feature>
<feature type="transmembrane region" description="Helical" evidence="6">
    <location>
        <begin position="210"/>
        <end position="229"/>
    </location>
</feature>
<feature type="transmembrane region" description="Helical" evidence="6">
    <location>
        <begin position="75"/>
        <end position="94"/>
    </location>
</feature>
<accession>A0ABR7XXC0</accession>
<feature type="transmembrane region" description="Helical" evidence="6">
    <location>
        <begin position="275"/>
        <end position="293"/>
    </location>
</feature>
<evidence type="ECO:0000256" key="4">
    <source>
        <dbReference type="ARBA" id="ARBA00022989"/>
    </source>
</evidence>
<feature type="transmembrane region" description="Helical" evidence="6">
    <location>
        <begin position="100"/>
        <end position="121"/>
    </location>
</feature>
<comment type="subcellular location">
    <subcellularLocation>
        <location evidence="1">Cell inner membrane</location>
        <topology evidence="1">Multi-pass membrane protein</topology>
    </subcellularLocation>
</comment>
<evidence type="ECO:0000256" key="3">
    <source>
        <dbReference type="ARBA" id="ARBA00022692"/>
    </source>
</evidence>
<dbReference type="InterPro" id="IPR036259">
    <property type="entry name" value="MFS_trans_sf"/>
</dbReference>
<evidence type="ECO:0000313" key="8">
    <source>
        <dbReference type="EMBL" id="MBD1423705.1"/>
    </source>
</evidence>
<keyword evidence="2" id="KW-1003">Cell membrane</keyword>
<dbReference type="Pfam" id="PF07690">
    <property type="entry name" value="MFS_1"/>
    <property type="match status" value="1"/>
</dbReference>
<dbReference type="EMBL" id="JACNYL010000006">
    <property type="protein sequence ID" value="MBD1423705.1"/>
    <property type="molecule type" value="Genomic_DNA"/>
</dbReference>
<feature type="transmembrane region" description="Helical" evidence="6">
    <location>
        <begin position="12"/>
        <end position="34"/>
    </location>
</feature>
<evidence type="ECO:0000256" key="6">
    <source>
        <dbReference type="SAM" id="Phobius"/>
    </source>
</evidence>
<protein>
    <submittedName>
        <fullName evidence="8">MFS transporter</fullName>
    </submittedName>
</protein>
<evidence type="ECO:0000256" key="5">
    <source>
        <dbReference type="ARBA" id="ARBA00023136"/>
    </source>
</evidence>